<keyword evidence="3" id="KW-1185">Reference proteome</keyword>
<accession>A0A9D4QCM8</accession>
<dbReference type="EMBL" id="JABSTV010001246">
    <property type="protein sequence ID" value="KAH7975390.1"/>
    <property type="molecule type" value="Genomic_DNA"/>
</dbReference>
<organism evidence="2 3">
    <name type="scientific">Rhipicephalus sanguineus</name>
    <name type="common">Brown dog tick</name>
    <name type="synonym">Ixodes sanguineus</name>
    <dbReference type="NCBI Taxonomy" id="34632"/>
    <lineage>
        <taxon>Eukaryota</taxon>
        <taxon>Metazoa</taxon>
        <taxon>Ecdysozoa</taxon>
        <taxon>Arthropoda</taxon>
        <taxon>Chelicerata</taxon>
        <taxon>Arachnida</taxon>
        <taxon>Acari</taxon>
        <taxon>Parasitiformes</taxon>
        <taxon>Ixodida</taxon>
        <taxon>Ixodoidea</taxon>
        <taxon>Ixodidae</taxon>
        <taxon>Rhipicephalinae</taxon>
        <taxon>Rhipicephalus</taxon>
        <taxon>Rhipicephalus</taxon>
    </lineage>
</organism>
<dbReference type="AlphaFoldDB" id="A0A9D4QCM8"/>
<sequence>MPPLSPEWHSPPPLHMASLEQRGGLHRSNSEGLPTEPHGARGRTRTLTDDLLRFSRVPESIEEDIGADFSGCDELCNEVRKATGCVSDTEDGEIAFEEYALYETHVPVTGMLSDTNIVEMAMNDTDDYAD</sequence>
<dbReference type="Proteomes" id="UP000821837">
    <property type="component" value="Chromosome 10"/>
</dbReference>
<evidence type="ECO:0000313" key="3">
    <source>
        <dbReference type="Proteomes" id="UP000821837"/>
    </source>
</evidence>
<feature type="compositionally biased region" description="Pro residues" evidence="1">
    <location>
        <begin position="1"/>
        <end position="14"/>
    </location>
</feature>
<gene>
    <name evidence="2" type="ORF">HPB52_001343</name>
</gene>
<reference evidence="2" key="2">
    <citation type="submission" date="2021-09" db="EMBL/GenBank/DDBJ databases">
        <authorList>
            <person name="Jia N."/>
            <person name="Wang J."/>
            <person name="Shi W."/>
            <person name="Du L."/>
            <person name="Sun Y."/>
            <person name="Zhan W."/>
            <person name="Jiang J."/>
            <person name="Wang Q."/>
            <person name="Zhang B."/>
            <person name="Ji P."/>
            <person name="Sakyi L.B."/>
            <person name="Cui X."/>
            <person name="Yuan T."/>
            <person name="Jiang B."/>
            <person name="Yang W."/>
            <person name="Lam T.T.-Y."/>
            <person name="Chang Q."/>
            <person name="Ding S."/>
            <person name="Wang X."/>
            <person name="Zhu J."/>
            <person name="Ruan X."/>
            <person name="Zhao L."/>
            <person name="Wei J."/>
            <person name="Que T."/>
            <person name="Du C."/>
            <person name="Cheng J."/>
            <person name="Dai P."/>
            <person name="Han X."/>
            <person name="Huang E."/>
            <person name="Gao Y."/>
            <person name="Liu J."/>
            <person name="Shao H."/>
            <person name="Ye R."/>
            <person name="Li L."/>
            <person name="Wei W."/>
            <person name="Wang X."/>
            <person name="Wang C."/>
            <person name="Huo Q."/>
            <person name="Li W."/>
            <person name="Guo W."/>
            <person name="Chen H."/>
            <person name="Chen S."/>
            <person name="Zhou L."/>
            <person name="Zhou L."/>
            <person name="Ni X."/>
            <person name="Tian J."/>
            <person name="Zhou Y."/>
            <person name="Sheng Y."/>
            <person name="Liu T."/>
            <person name="Pan Y."/>
            <person name="Xia L."/>
            <person name="Li J."/>
            <person name="Zhao F."/>
            <person name="Cao W."/>
        </authorList>
    </citation>
    <scope>NUCLEOTIDE SEQUENCE</scope>
    <source>
        <strain evidence="2">Rsan-2018</strain>
        <tissue evidence="2">Larvae</tissue>
    </source>
</reference>
<dbReference type="VEuPathDB" id="VectorBase:RSAN_028393"/>
<proteinExistence type="predicted"/>
<evidence type="ECO:0000313" key="2">
    <source>
        <dbReference type="EMBL" id="KAH7975390.1"/>
    </source>
</evidence>
<comment type="caution">
    <text evidence="2">The sequence shown here is derived from an EMBL/GenBank/DDBJ whole genome shotgun (WGS) entry which is preliminary data.</text>
</comment>
<name>A0A9D4QCM8_RHISA</name>
<feature type="region of interest" description="Disordered" evidence="1">
    <location>
        <begin position="1"/>
        <end position="46"/>
    </location>
</feature>
<evidence type="ECO:0000256" key="1">
    <source>
        <dbReference type="SAM" id="MobiDB-lite"/>
    </source>
</evidence>
<reference evidence="2" key="1">
    <citation type="journal article" date="2020" name="Cell">
        <title>Large-Scale Comparative Analyses of Tick Genomes Elucidate Their Genetic Diversity and Vector Capacities.</title>
        <authorList>
            <consortium name="Tick Genome and Microbiome Consortium (TIGMIC)"/>
            <person name="Jia N."/>
            <person name="Wang J."/>
            <person name="Shi W."/>
            <person name="Du L."/>
            <person name="Sun Y."/>
            <person name="Zhan W."/>
            <person name="Jiang J.F."/>
            <person name="Wang Q."/>
            <person name="Zhang B."/>
            <person name="Ji P."/>
            <person name="Bell-Sakyi L."/>
            <person name="Cui X.M."/>
            <person name="Yuan T.T."/>
            <person name="Jiang B.G."/>
            <person name="Yang W.F."/>
            <person name="Lam T.T."/>
            <person name="Chang Q.C."/>
            <person name="Ding S.J."/>
            <person name="Wang X.J."/>
            <person name="Zhu J.G."/>
            <person name="Ruan X.D."/>
            <person name="Zhao L."/>
            <person name="Wei J.T."/>
            <person name="Ye R.Z."/>
            <person name="Que T.C."/>
            <person name="Du C.H."/>
            <person name="Zhou Y.H."/>
            <person name="Cheng J.X."/>
            <person name="Dai P.F."/>
            <person name="Guo W.B."/>
            <person name="Han X.H."/>
            <person name="Huang E.J."/>
            <person name="Li L.F."/>
            <person name="Wei W."/>
            <person name="Gao Y.C."/>
            <person name="Liu J.Z."/>
            <person name="Shao H.Z."/>
            <person name="Wang X."/>
            <person name="Wang C.C."/>
            <person name="Yang T.C."/>
            <person name="Huo Q.B."/>
            <person name="Li W."/>
            <person name="Chen H.Y."/>
            <person name="Chen S.E."/>
            <person name="Zhou L.G."/>
            <person name="Ni X.B."/>
            <person name="Tian J.H."/>
            <person name="Sheng Y."/>
            <person name="Liu T."/>
            <person name="Pan Y.S."/>
            <person name="Xia L.Y."/>
            <person name="Li J."/>
            <person name="Zhao F."/>
            <person name="Cao W.C."/>
        </authorList>
    </citation>
    <scope>NUCLEOTIDE SEQUENCE</scope>
    <source>
        <strain evidence="2">Rsan-2018</strain>
    </source>
</reference>
<protein>
    <submittedName>
        <fullName evidence="2">Uncharacterized protein</fullName>
    </submittedName>
</protein>